<dbReference type="Gene3D" id="2.120.10.30">
    <property type="entry name" value="TolB, C-terminal domain"/>
    <property type="match status" value="1"/>
</dbReference>
<dbReference type="SMART" id="SM00502">
    <property type="entry name" value="BBC"/>
    <property type="match status" value="1"/>
</dbReference>
<keyword evidence="3 5" id="KW-0863">Zinc-finger</keyword>
<dbReference type="CDD" id="cd20482">
    <property type="entry name" value="CC_brat-like"/>
    <property type="match status" value="1"/>
</dbReference>
<gene>
    <name evidence="10" type="ORF">PHAECO_LOCUS6989</name>
</gene>
<evidence type="ECO:0008006" key="12">
    <source>
        <dbReference type="Google" id="ProtNLM"/>
    </source>
</evidence>
<dbReference type="Gene3D" id="3.30.160.60">
    <property type="entry name" value="Classic Zinc Finger"/>
    <property type="match status" value="1"/>
</dbReference>
<dbReference type="InterPro" id="IPR013083">
    <property type="entry name" value="Znf_RING/FYVE/PHD"/>
</dbReference>
<feature type="compositionally biased region" description="Low complexity" evidence="7">
    <location>
        <begin position="598"/>
        <end position="609"/>
    </location>
</feature>
<accession>A0A9N9SEB1</accession>
<dbReference type="Pfam" id="PF00643">
    <property type="entry name" value="zf-B_box"/>
    <property type="match status" value="1"/>
</dbReference>
<dbReference type="PANTHER" id="PTHR25462:SF296">
    <property type="entry name" value="MEIOTIC P26, ISOFORM F"/>
    <property type="match status" value="1"/>
</dbReference>
<keyword evidence="11" id="KW-1185">Reference proteome</keyword>
<organism evidence="10 11">
    <name type="scientific">Phaedon cochleariae</name>
    <name type="common">Mustard beetle</name>
    <dbReference type="NCBI Taxonomy" id="80249"/>
    <lineage>
        <taxon>Eukaryota</taxon>
        <taxon>Metazoa</taxon>
        <taxon>Ecdysozoa</taxon>
        <taxon>Arthropoda</taxon>
        <taxon>Hexapoda</taxon>
        <taxon>Insecta</taxon>
        <taxon>Pterygota</taxon>
        <taxon>Neoptera</taxon>
        <taxon>Endopterygota</taxon>
        <taxon>Coleoptera</taxon>
        <taxon>Polyphaga</taxon>
        <taxon>Cucujiformia</taxon>
        <taxon>Chrysomeloidea</taxon>
        <taxon>Chrysomelidae</taxon>
        <taxon>Chrysomelinae</taxon>
        <taxon>Chrysomelini</taxon>
        <taxon>Phaedon</taxon>
    </lineage>
</organism>
<dbReference type="InterPro" id="IPR047153">
    <property type="entry name" value="TRIM45/56/19-like"/>
</dbReference>
<sequence>MGTNIKEDFPESKDYILKTEEFDDLTESMFDGNEKKPLEDALLADPDNCGMCGGQLVVPRMLHCLHVFCEECLDKKLVGEAGDAGSADTFIDCPTCSHITMVGTKKLAVLPLDVTKTNISDVSNSSNLHCTSCTAKELAKSRCNTCHNLLCNNCDTAHHFMRCFEAHKVVALEDMRKDGTRITVHKPLECDVHKGENIIYYCTGCNATACSECTKSEHKGHQCEGILDSEMRVHQEIEGLLEKSREKIDQLMKVTVRLDNNMEELAHQRSTARDLINESYQSYKAVLEKCRDEALEDLNKLYHERELKIMKESDELGKTIDNMEDACRYTARLLENGTVPEKMYLRKVVASRLTALNGKSPKVEKCLSIEFKSDFASFEHCARDQFGRFSTERDPAKPSGPPVLPPLVINGTSPSGAPTPIVGNGGGGGGAASVTNSSPISMAASMQSSFDGELGGNLQGFALAQTPPLPHVNAAAMQGFSSIAEYNLAQLATLAETSHSAATSPTPAGFNLADLLTNDTAYKNLASLAKLGLTAADTVPNNNNMLARSTSAASLNLTNNLINGFGGGVSASTSPLLSTPDDLVPDPLTNILPPAGPPSATGGAAPPSSVARSNKVSPMQIRCKFGQLGPSKGQFNSPHGFCLGLEEDIIVADTNNHRIQVFEKTGTFKFQFGIPGKDEGQLWYPRKVAVMRTTGKYVVCDRGNERSRMQIFTKNGHFLKKIAIRYIDIVAGLAVTTHGEIVAVDSVSPTVFIIGESGDLLRWFDCSDYMREPSDIAIHGKEFYVCDFKGHNVVVFSEEGHYLRRIGCENLTNFPNGIDISDAGDVLIGDSHGNRFHVAVFSRDGSLISEFECPYVKVSRCCGLKITSEGYVVTLAKNNHHVLVLNTLYIL</sequence>
<protein>
    <recommendedName>
        <fullName evidence="12">Brain tumor protein</fullName>
    </recommendedName>
</protein>
<dbReference type="SUPFAM" id="SSF101898">
    <property type="entry name" value="NHL repeat"/>
    <property type="match status" value="1"/>
</dbReference>
<reference evidence="10" key="2">
    <citation type="submission" date="2022-10" db="EMBL/GenBank/DDBJ databases">
        <authorList>
            <consortium name="ENA_rothamsted_submissions"/>
            <consortium name="culmorum"/>
            <person name="King R."/>
        </authorList>
    </citation>
    <scope>NUCLEOTIDE SEQUENCE</scope>
</reference>
<feature type="domain" description="RING-type" evidence="8">
    <location>
        <begin position="49"/>
        <end position="97"/>
    </location>
</feature>
<dbReference type="InterPro" id="IPR003649">
    <property type="entry name" value="Bbox_C"/>
</dbReference>
<evidence type="ECO:0000256" key="3">
    <source>
        <dbReference type="ARBA" id="ARBA00022771"/>
    </source>
</evidence>
<evidence type="ECO:0000259" key="8">
    <source>
        <dbReference type="PROSITE" id="PS50089"/>
    </source>
</evidence>
<dbReference type="SUPFAM" id="SSF57845">
    <property type="entry name" value="B-box zinc-binding domain"/>
    <property type="match status" value="1"/>
</dbReference>
<dbReference type="PROSITE" id="PS50119">
    <property type="entry name" value="ZF_BBOX"/>
    <property type="match status" value="2"/>
</dbReference>
<dbReference type="AlphaFoldDB" id="A0A9N9SEB1"/>
<dbReference type="SUPFAM" id="SSF57850">
    <property type="entry name" value="RING/U-box"/>
    <property type="match status" value="1"/>
</dbReference>
<dbReference type="PROSITE" id="PS00518">
    <property type="entry name" value="ZF_RING_1"/>
    <property type="match status" value="1"/>
</dbReference>
<dbReference type="InterPro" id="IPR011042">
    <property type="entry name" value="6-blade_b-propeller_TolB-like"/>
</dbReference>
<dbReference type="OrthoDB" id="342730at2759"/>
<dbReference type="InterPro" id="IPR000315">
    <property type="entry name" value="Znf_B-box"/>
</dbReference>
<evidence type="ECO:0000256" key="4">
    <source>
        <dbReference type="ARBA" id="ARBA00022833"/>
    </source>
</evidence>
<dbReference type="Pfam" id="PF01436">
    <property type="entry name" value="NHL"/>
    <property type="match status" value="1"/>
</dbReference>
<feature type="domain" description="B box-type" evidence="9">
    <location>
        <begin position="125"/>
        <end position="172"/>
    </location>
</feature>
<reference evidence="10" key="1">
    <citation type="submission" date="2022-01" db="EMBL/GenBank/DDBJ databases">
        <authorList>
            <person name="King R."/>
        </authorList>
    </citation>
    <scope>NUCLEOTIDE SEQUENCE</scope>
</reference>
<evidence type="ECO:0000256" key="7">
    <source>
        <dbReference type="SAM" id="MobiDB-lite"/>
    </source>
</evidence>
<keyword evidence="1" id="KW-0479">Metal-binding</keyword>
<dbReference type="PROSITE" id="PS50089">
    <property type="entry name" value="ZF_RING_2"/>
    <property type="match status" value="1"/>
</dbReference>
<feature type="repeat" description="NHL" evidence="6">
    <location>
        <begin position="622"/>
        <end position="665"/>
    </location>
</feature>
<dbReference type="CDD" id="cd14959">
    <property type="entry name" value="NHL_brat_like"/>
    <property type="match status" value="1"/>
</dbReference>
<dbReference type="SMART" id="SM00184">
    <property type="entry name" value="RING"/>
    <property type="match status" value="1"/>
</dbReference>
<proteinExistence type="predicted"/>
<evidence type="ECO:0000256" key="2">
    <source>
        <dbReference type="ARBA" id="ARBA00022737"/>
    </source>
</evidence>
<evidence type="ECO:0000313" key="11">
    <source>
        <dbReference type="Proteomes" id="UP001153737"/>
    </source>
</evidence>
<evidence type="ECO:0000256" key="6">
    <source>
        <dbReference type="PROSITE-ProRule" id="PRU00504"/>
    </source>
</evidence>
<dbReference type="InterPro" id="IPR017907">
    <property type="entry name" value="Znf_RING_CS"/>
</dbReference>
<evidence type="ECO:0000256" key="5">
    <source>
        <dbReference type="PROSITE-ProRule" id="PRU00024"/>
    </source>
</evidence>
<feature type="repeat" description="NHL" evidence="6">
    <location>
        <begin position="669"/>
        <end position="715"/>
    </location>
</feature>
<dbReference type="PROSITE" id="PS51125">
    <property type="entry name" value="NHL"/>
    <property type="match status" value="2"/>
</dbReference>
<dbReference type="SMART" id="SM00336">
    <property type="entry name" value="BBOX"/>
    <property type="match status" value="2"/>
</dbReference>
<evidence type="ECO:0000259" key="9">
    <source>
        <dbReference type="PROSITE" id="PS50119"/>
    </source>
</evidence>
<dbReference type="PANTHER" id="PTHR25462">
    <property type="entry name" value="BONUS, ISOFORM C-RELATED"/>
    <property type="match status" value="1"/>
</dbReference>
<dbReference type="GO" id="GO:0008270">
    <property type="term" value="F:zinc ion binding"/>
    <property type="evidence" value="ECO:0007669"/>
    <property type="project" value="UniProtKB-KW"/>
</dbReference>
<evidence type="ECO:0000256" key="1">
    <source>
        <dbReference type="ARBA" id="ARBA00022723"/>
    </source>
</evidence>
<dbReference type="InterPro" id="IPR001841">
    <property type="entry name" value="Znf_RING"/>
</dbReference>
<dbReference type="InterPro" id="IPR001258">
    <property type="entry name" value="NHL_repeat"/>
</dbReference>
<keyword evidence="2" id="KW-0677">Repeat</keyword>
<name>A0A9N9SEB1_PHACE</name>
<keyword evidence="4" id="KW-0862">Zinc</keyword>
<dbReference type="GO" id="GO:0061630">
    <property type="term" value="F:ubiquitin protein ligase activity"/>
    <property type="evidence" value="ECO:0007669"/>
    <property type="project" value="TreeGrafter"/>
</dbReference>
<dbReference type="EMBL" id="OU896709">
    <property type="protein sequence ID" value="CAG9819798.1"/>
    <property type="molecule type" value="Genomic_DNA"/>
</dbReference>
<feature type="region of interest" description="Disordered" evidence="7">
    <location>
        <begin position="591"/>
        <end position="612"/>
    </location>
</feature>
<evidence type="ECO:0000313" key="10">
    <source>
        <dbReference type="EMBL" id="CAG9819798.1"/>
    </source>
</evidence>
<feature type="domain" description="B box-type" evidence="9">
    <location>
        <begin position="185"/>
        <end position="226"/>
    </location>
</feature>
<dbReference type="Gene3D" id="3.30.40.10">
    <property type="entry name" value="Zinc/RING finger domain, C3HC4 (zinc finger)"/>
    <property type="match status" value="1"/>
</dbReference>
<dbReference type="Proteomes" id="UP001153737">
    <property type="component" value="Chromosome 3"/>
</dbReference>
<dbReference type="GO" id="GO:0005654">
    <property type="term" value="C:nucleoplasm"/>
    <property type="evidence" value="ECO:0007669"/>
    <property type="project" value="TreeGrafter"/>
</dbReference>